<reference evidence="2" key="1">
    <citation type="submission" date="2021-05" db="EMBL/GenBank/DDBJ databases">
        <authorList>
            <person name="Alioto T."/>
            <person name="Alioto T."/>
            <person name="Gomez Garrido J."/>
        </authorList>
    </citation>
    <scope>NUCLEOTIDE SEQUENCE</scope>
</reference>
<evidence type="ECO:0000256" key="1">
    <source>
        <dbReference type="SAM" id="MobiDB-lite"/>
    </source>
</evidence>
<sequence>MGNVQHTHTNTLEHTASNSSAASVRRRTAPSRPRTLQLLLPASTTSQNSNKKLQHKAANHCAMAPTAADSHRPNRDGHCSANRPLHTRAHKKSFHFGPGHFDPARRTNVPDRALQN</sequence>
<organism evidence="2">
    <name type="scientific">Culex pipiens</name>
    <name type="common">House mosquito</name>
    <dbReference type="NCBI Taxonomy" id="7175"/>
    <lineage>
        <taxon>Eukaryota</taxon>
        <taxon>Metazoa</taxon>
        <taxon>Ecdysozoa</taxon>
        <taxon>Arthropoda</taxon>
        <taxon>Hexapoda</taxon>
        <taxon>Insecta</taxon>
        <taxon>Pterygota</taxon>
        <taxon>Neoptera</taxon>
        <taxon>Endopterygota</taxon>
        <taxon>Diptera</taxon>
        <taxon>Nematocera</taxon>
        <taxon>Culicoidea</taxon>
        <taxon>Culicidae</taxon>
        <taxon>Culicinae</taxon>
        <taxon>Culicini</taxon>
        <taxon>Culex</taxon>
        <taxon>Culex</taxon>
    </lineage>
</organism>
<name>A0A8D8N0S8_CULPI</name>
<accession>A0A8D8N0S8</accession>
<protein>
    <submittedName>
        <fullName evidence="2">(northern house mosquito) hypothetical protein</fullName>
    </submittedName>
</protein>
<proteinExistence type="predicted"/>
<evidence type="ECO:0000313" key="2">
    <source>
        <dbReference type="EMBL" id="CAG6547553.1"/>
    </source>
</evidence>
<feature type="compositionally biased region" description="Polar residues" evidence="1">
    <location>
        <begin position="1"/>
        <end position="14"/>
    </location>
</feature>
<feature type="region of interest" description="Disordered" evidence="1">
    <location>
        <begin position="1"/>
        <end position="116"/>
    </location>
</feature>
<feature type="compositionally biased region" description="Basic and acidic residues" evidence="1">
    <location>
        <begin position="69"/>
        <end position="78"/>
    </location>
</feature>
<dbReference type="EMBL" id="HBUE01237123">
    <property type="protein sequence ID" value="CAG6547553.1"/>
    <property type="molecule type" value="Transcribed_RNA"/>
</dbReference>
<dbReference type="AlphaFoldDB" id="A0A8D8N0S8"/>
<feature type="compositionally biased region" description="Basic residues" evidence="1">
    <location>
        <begin position="85"/>
        <end position="94"/>
    </location>
</feature>
<dbReference type="EMBL" id="HBUE01344058">
    <property type="protein sequence ID" value="CAG6599756.1"/>
    <property type="molecule type" value="Transcribed_RNA"/>
</dbReference>
<feature type="compositionally biased region" description="Polar residues" evidence="1">
    <location>
        <begin position="42"/>
        <end position="51"/>
    </location>
</feature>